<protein>
    <submittedName>
        <fullName evidence="2">Uncharacterized protein</fullName>
    </submittedName>
</protein>
<feature type="transmembrane region" description="Helical" evidence="1">
    <location>
        <begin position="35"/>
        <end position="57"/>
    </location>
</feature>
<comment type="caution">
    <text evidence="2">The sequence shown here is derived from an EMBL/GenBank/DDBJ whole genome shotgun (WGS) entry which is preliminary data.</text>
</comment>
<dbReference type="Proteomes" id="UP000030013">
    <property type="component" value="Unassembled WGS sequence"/>
</dbReference>
<keyword evidence="1" id="KW-1133">Transmembrane helix</keyword>
<dbReference type="AlphaFoldDB" id="A0A0A0K3P2"/>
<dbReference type="STRING" id="1385519.N801_17190"/>
<keyword evidence="1" id="KW-0812">Transmembrane</keyword>
<accession>A0A0A0K3P2</accession>
<gene>
    <name evidence="2" type="ORF">N801_17190</name>
</gene>
<evidence type="ECO:0000313" key="3">
    <source>
        <dbReference type="Proteomes" id="UP000030013"/>
    </source>
</evidence>
<name>A0A0A0K3P2_9MICO</name>
<dbReference type="EMBL" id="AVPL01000005">
    <property type="protein sequence ID" value="KGN42396.1"/>
    <property type="molecule type" value="Genomic_DNA"/>
</dbReference>
<reference evidence="2 3" key="1">
    <citation type="submission" date="2013-08" db="EMBL/GenBank/DDBJ databases">
        <title>The genome sequence of Knoellia aerolata.</title>
        <authorList>
            <person name="Zhu W."/>
            <person name="Wang G."/>
        </authorList>
    </citation>
    <scope>NUCLEOTIDE SEQUENCE [LARGE SCALE GENOMIC DNA]</scope>
    <source>
        <strain evidence="2 3">DSM 18566</strain>
    </source>
</reference>
<keyword evidence="1" id="KW-0472">Membrane</keyword>
<organism evidence="2 3">
    <name type="scientific">Knoellia aerolata DSM 18566</name>
    <dbReference type="NCBI Taxonomy" id="1385519"/>
    <lineage>
        <taxon>Bacteria</taxon>
        <taxon>Bacillati</taxon>
        <taxon>Actinomycetota</taxon>
        <taxon>Actinomycetes</taxon>
        <taxon>Micrococcales</taxon>
        <taxon>Intrasporangiaceae</taxon>
        <taxon>Knoellia</taxon>
    </lineage>
</organism>
<evidence type="ECO:0000256" key="1">
    <source>
        <dbReference type="SAM" id="Phobius"/>
    </source>
</evidence>
<evidence type="ECO:0000313" key="2">
    <source>
        <dbReference type="EMBL" id="KGN42396.1"/>
    </source>
</evidence>
<keyword evidence="3" id="KW-1185">Reference proteome</keyword>
<sequence>MDESTYTRRVLDDFTTASRRSRADVHGRGPWGRRILVVLGSVVALAVVAGSGFALYVKQRVSANITQEGLLPKAAPPDTTAPDGSTATAAPKAIGTNYLVIGSDALPGQSASSWCTSRRTSSPPT</sequence>
<proteinExistence type="predicted"/>